<dbReference type="GO" id="GO:0016209">
    <property type="term" value="F:antioxidant activity"/>
    <property type="evidence" value="ECO:0007669"/>
    <property type="project" value="InterPro"/>
</dbReference>
<dbReference type="PANTHER" id="PTHR42852:SF6">
    <property type="entry name" value="THIOL:DISULFIDE INTERCHANGE PROTEIN DSBE"/>
    <property type="match status" value="1"/>
</dbReference>
<dbReference type="InterPro" id="IPR025380">
    <property type="entry name" value="DUF4369"/>
</dbReference>
<dbReference type="GO" id="GO:0017004">
    <property type="term" value="P:cytochrome complex assembly"/>
    <property type="evidence" value="ECO:0007669"/>
    <property type="project" value="UniProtKB-KW"/>
</dbReference>
<dbReference type="PROSITE" id="PS51352">
    <property type="entry name" value="THIOREDOXIN_2"/>
    <property type="match status" value="1"/>
</dbReference>
<dbReference type="InterPro" id="IPR017937">
    <property type="entry name" value="Thioredoxin_CS"/>
</dbReference>
<dbReference type="InterPro" id="IPR036249">
    <property type="entry name" value="Thioredoxin-like_sf"/>
</dbReference>
<reference evidence="7 8" key="1">
    <citation type="submission" date="2019-11" db="EMBL/GenBank/DDBJ databases">
        <title>Pedobacter sp. HMF7056 Genome sequencing and assembly.</title>
        <authorList>
            <person name="Kang H."/>
            <person name="Kim H."/>
            <person name="Joh K."/>
        </authorList>
    </citation>
    <scope>NUCLEOTIDE SEQUENCE [LARGE SCALE GENOMIC DNA]</scope>
    <source>
        <strain evidence="7 8">HMF7056</strain>
    </source>
</reference>
<name>A0A7K1XUD9_9SPHI</name>
<evidence type="ECO:0000256" key="2">
    <source>
        <dbReference type="ARBA" id="ARBA00022748"/>
    </source>
</evidence>
<keyword evidence="3" id="KW-1015">Disulfide bond</keyword>
<proteinExistence type="predicted"/>
<dbReference type="Pfam" id="PF00578">
    <property type="entry name" value="AhpC-TSA"/>
    <property type="match status" value="1"/>
</dbReference>
<evidence type="ECO:0000256" key="5">
    <source>
        <dbReference type="SAM" id="SignalP"/>
    </source>
</evidence>
<dbReference type="PROSITE" id="PS00194">
    <property type="entry name" value="THIOREDOXIN_1"/>
    <property type="match status" value="1"/>
</dbReference>
<sequence>MKTLKSVIALAFGVVAGNAAFPQAPATLQLDGRTPVTGKVYLQKFQNKMFSTIDSSKITNGKFRFATPVQLPELYGLTFDKDKAPYFLFLDNPKAEISLDSAKYFANTTVKGSAAQDLFSLYKTQRGVKIDEFIKAQPASIVSAYVLYRDFSYRLTPEEIESNVALLDKSLAGTQYVQVLNGLPAVLRKVAVGNKAPDFTSTDVNGKSFTLSQNLGKYILLDFWAAWCGPCRRENPNVVKAFEKYKDRGFTVIGVSLDKSKAAWVKAIKDDGLNWTQVSDLKYWDSEPAKLFAVRAIPGNFLIAPDGTIVGRNLRGAELQQKLEELLGASAANAAGK</sequence>
<dbReference type="InterPro" id="IPR000866">
    <property type="entry name" value="AhpC/TSA"/>
</dbReference>
<protein>
    <submittedName>
        <fullName evidence="7">Redoxin domain-containing protein</fullName>
    </submittedName>
</protein>
<dbReference type="InterPro" id="IPR050553">
    <property type="entry name" value="Thioredoxin_ResA/DsbE_sf"/>
</dbReference>
<evidence type="ECO:0000256" key="3">
    <source>
        <dbReference type="ARBA" id="ARBA00023157"/>
    </source>
</evidence>
<dbReference type="GO" id="GO:0030313">
    <property type="term" value="C:cell envelope"/>
    <property type="evidence" value="ECO:0007669"/>
    <property type="project" value="UniProtKB-SubCell"/>
</dbReference>
<dbReference type="InterPro" id="IPR013766">
    <property type="entry name" value="Thioredoxin_domain"/>
</dbReference>
<dbReference type="GO" id="GO:0016491">
    <property type="term" value="F:oxidoreductase activity"/>
    <property type="evidence" value="ECO:0007669"/>
    <property type="project" value="InterPro"/>
</dbReference>
<gene>
    <name evidence="7" type="ORF">GS398_04615</name>
</gene>
<dbReference type="Pfam" id="PF14289">
    <property type="entry name" value="DUF4369"/>
    <property type="match status" value="1"/>
</dbReference>
<dbReference type="Proteomes" id="UP000451233">
    <property type="component" value="Unassembled WGS sequence"/>
</dbReference>
<accession>A0A7K1XUD9</accession>
<comment type="subcellular location">
    <subcellularLocation>
        <location evidence="1">Cell envelope</location>
    </subcellularLocation>
</comment>
<dbReference type="Gene3D" id="3.40.30.10">
    <property type="entry name" value="Glutaredoxin"/>
    <property type="match status" value="1"/>
</dbReference>
<evidence type="ECO:0000313" key="8">
    <source>
        <dbReference type="Proteomes" id="UP000451233"/>
    </source>
</evidence>
<evidence type="ECO:0000256" key="1">
    <source>
        <dbReference type="ARBA" id="ARBA00004196"/>
    </source>
</evidence>
<keyword evidence="2" id="KW-0201">Cytochrome c-type biogenesis</keyword>
<organism evidence="7 8">
    <name type="scientific">Hufsiella ginkgonis</name>
    <dbReference type="NCBI Taxonomy" id="2695274"/>
    <lineage>
        <taxon>Bacteria</taxon>
        <taxon>Pseudomonadati</taxon>
        <taxon>Bacteroidota</taxon>
        <taxon>Sphingobacteriia</taxon>
        <taxon>Sphingobacteriales</taxon>
        <taxon>Sphingobacteriaceae</taxon>
        <taxon>Hufsiella</taxon>
    </lineage>
</organism>
<dbReference type="EMBL" id="WVHS01000001">
    <property type="protein sequence ID" value="MXV14570.1"/>
    <property type="molecule type" value="Genomic_DNA"/>
</dbReference>
<evidence type="ECO:0000259" key="6">
    <source>
        <dbReference type="PROSITE" id="PS51352"/>
    </source>
</evidence>
<keyword evidence="5" id="KW-0732">Signal</keyword>
<evidence type="ECO:0000256" key="4">
    <source>
        <dbReference type="ARBA" id="ARBA00023284"/>
    </source>
</evidence>
<feature type="chain" id="PRO_5029520478" evidence="5">
    <location>
        <begin position="20"/>
        <end position="337"/>
    </location>
</feature>
<comment type="caution">
    <text evidence="7">The sequence shown here is derived from an EMBL/GenBank/DDBJ whole genome shotgun (WGS) entry which is preliminary data.</text>
</comment>
<dbReference type="AlphaFoldDB" id="A0A7K1XUD9"/>
<evidence type="ECO:0000313" key="7">
    <source>
        <dbReference type="EMBL" id="MXV14570.1"/>
    </source>
</evidence>
<dbReference type="RefSeq" id="WP_160905534.1">
    <property type="nucleotide sequence ID" value="NZ_WVHS01000001.1"/>
</dbReference>
<keyword evidence="8" id="KW-1185">Reference proteome</keyword>
<dbReference type="PANTHER" id="PTHR42852">
    <property type="entry name" value="THIOL:DISULFIDE INTERCHANGE PROTEIN DSBE"/>
    <property type="match status" value="1"/>
</dbReference>
<dbReference type="CDD" id="cd02966">
    <property type="entry name" value="TlpA_like_family"/>
    <property type="match status" value="1"/>
</dbReference>
<feature type="domain" description="Thioredoxin" evidence="6">
    <location>
        <begin position="190"/>
        <end position="332"/>
    </location>
</feature>
<dbReference type="SUPFAM" id="SSF52833">
    <property type="entry name" value="Thioredoxin-like"/>
    <property type="match status" value="1"/>
</dbReference>
<feature type="signal peptide" evidence="5">
    <location>
        <begin position="1"/>
        <end position="19"/>
    </location>
</feature>
<keyword evidence="4" id="KW-0676">Redox-active center</keyword>